<dbReference type="Proteomes" id="UP000298030">
    <property type="component" value="Unassembled WGS sequence"/>
</dbReference>
<sequence>MITGANQDSGSVVFLEHKYPLWDRKFGDPQHLTSAPGRHPAKKYNGRLLGNWLFPFAIPFPTHVDLSTRRAVYPPGDEVPVRFLPEPQDHLLTPFQPGGPSGRARNVPLLETGSLDLIIPFDATSPFSPTEKGIRRSRQNRTSARPLTTHSPISPQENAAPSTPSLEPYTVISEGNPSPSGRPIAKGSLSRLPQQPTSSFPWPHTHLRATSMHNSELPLPTTSHPLPQSFLERDVMASIHYELVLAVTHGRFATESRVKATVIYGPATTPPPMSLPRQISYRQRSIPPSPDLNPDIWKELPSAFIRGTFLDQNTVAVRYTLHLASPLSYSHGTVIPCSLTVTSEDPGALSLFSNPRMPRVRLRRFTLFSRNQRETDRPMENVHPAYFNGATSALNVASLKPHIYSTPLELAERRTSRIGQKSTRKGVNTAIEPFVLGGDEDDLFGIQDADYEQVIGSSAIWCTPEHYVQEPQVKRLYGEVHLPRGLQPTCTFPLFSILYRVEASLPRHWSICTGRTARLDF</sequence>
<dbReference type="OrthoDB" id="3262423at2759"/>
<gene>
    <name evidence="2" type="ORF">FA13DRAFT_1270596</name>
</gene>
<evidence type="ECO:0000256" key="1">
    <source>
        <dbReference type="SAM" id="MobiDB-lite"/>
    </source>
</evidence>
<proteinExistence type="predicted"/>
<dbReference type="AlphaFoldDB" id="A0A4Y7SSY9"/>
<feature type="compositionally biased region" description="Polar residues" evidence="1">
    <location>
        <begin position="191"/>
        <end position="200"/>
    </location>
</feature>
<organism evidence="2 3">
    <name type="scientific">Coprinellus micaceus</name>
    <name type="common">Glistening ink-cap mushroom</name>
    <name type="synonym">Coprinus micaceus</name>
    <dbReference type="NCBI Taxonomy" id="71717"/>
    <lineage>
        <taxon>Eukaryota</taxon>
        <taxon>Fungi</taxon>
        <taxon>Dikarya</taxon>
        <taxon>Basidiomycota</taxon>
        <taxon>Agaricomycotina</taxon>
        <taxon>Agaricomycetes</taxon>
        <taxon>Agaricomycetidae</taxon>
        <taxon>Agaricales</taxon>
        <taxon>Agaricineae</taxon>
        <taxon>Psathyrellaceae</taxon>
        <taxon>Coprinellus</taxon>
    </lineage>
</organism>
<comment type="caution">
    <text evidence="2">The sequence shown here is derived from an EMBL/GenBank/DDBJ whole genome shotgun (WGS) entry which is preliminary data.</text>
</comment>
<protein>
    <recommendedName>
        <fullName evidence="4">Arrestin-like N-terminal domain-containing protein</fullName>
    </recommendedName>
</protein>
<evidence type="ECO:0008006" key="4">
    <source>
        <dbReference type="Google" id="ProtNLM"/>
    </source>
</evidence>
<feature type="compositionally biased region" description="Polar residues" evidence="1">
    <location>
        <begin position="140"/>
        <end position="165"/>
    </location>
</feature>
<evidence type="ECO:0000313" key="3">
    <source>
        <dbReference type="Proteomes" id="UP000298030"/>
    </source>
</evidence>
<evidence type="ECO:0000313" key="2">
    <source>
        <dbReference type="EMBL" id="TEB24993.1"/>
    </source>
</evidence>
<feature type="region of interest" description="Disordered" evidence="1">
    <location>
        <begin position="121"/>
        <end position="202"/>
    </location>
</feature>
<name>A0A4Y7SSY9_COPMI</name>
<keyword evidence="3" id="KW-1185">Reference proteome</keyword>
<reference evidence="2 3" key="1">
    <citation type="journal article" date="2019" name="Nat. Ecol. Evol.">
        <title>Megaphylogeny resolves global patterns of mushroom evolution.</title>
        <authorList>
            <person name="Varga T."/>
            <person name="Krizsan K."/>
            <person name="Foldi C."/>
            <person name="Dima B."/>
            <person name="Sanchez-Garcia M."/>
            <person name="Sanchez-Ramirez S."/>
            <person name="Szollosi G.J."/>
            <person name="Szarkandi J.G."/>
            <person name="Papp V."/>
            <person name="Albert L."/>
            <person name="Andreopoulos W."/>
            <person name="Angelini C."/>
            <person name="Antonin V."/>
            <person name="Barry K.W."/>
            <person name="Bougher N.L."/>
            <person name="Buchanan P."/>
            <person name="Buyck B."/>
            <person name="Bense V."/>
            <person name="Catcheside P."/>
            <person name="Chovatia M."/>
            <person name="Cooper J."/>
            <person name="Damon W."/>
            <person name="Desjardin D."/>
            <person name="Finy P."/>
            <person name="Geml J."/>
            <person name="Haridas S."/>
            <person name="Hughes K."/>
            <person name="Justo A."/>
            <person name="Karasinski D."/>
            <person name="Kautmanova I."/>
            <person name="Kiss B."/>
            <person name="Kocsube S."/>
            <person name="Kotiranta H."/>
            <person name="LaButti K.M."/>
            <person name="Lechner B.E."/>
            <person name="Liimatainen K."/>
            <person name="Lipzen A."/>
            <person name="Lukacs Z."/>
            <person name="Mihaltcheva S."/>
            <person name="Morgado L.N."/>
            <person name="Niskanen T."/>
            <person name="Noordeloos M.E."/>
            <person name="Ohm R.A."/>
            <person name="Ortiz-Santana B."/>
            <person name="Ovrebo C."/>
            <person name="Racz N."/>
            <person name="Riley R."/>
            <person name="Savchenko A."/>
            <person name="Shiryaev A."/>
            <person name="Soop K."/>
            <person name="Spirin V."/>
            <person name="Szebenyi C."/>
            <person name="Tomsovsky M."/>
            <person name="Tulloss R.E."/>
            <person name="Uehling J."/>
            <person name="Grigoriev I.V."/>
            <person name="Vagvolgyi C."/>
            <person name="Papp T."/>
            <person name="Martin F.M."/>
            <person name="Miettinen O."/>
            <person name="Hibbett D.S."/>
            <person name="Nagy L.G."/>
        </authorList>
    </citation>
    <scope>NUCLEOTIDE SEQUENCE [LARGE SCALE GENOMIC DNA]</scope>
    <source>
        <strain evidence="2 3">FP101781</strain>
    </source>
</reference>
<dbReference type="EMBL" id="QPFP01000061">
    <property type="protein sequence ID" value="TEB24993.1"/>
    <property type="molecule type" value="Genomic_DNA"/>
</dbReference>
<accession>A0A4Y7SSY9</accession>